<comment type="caution">
    <text evidence="1">The sequence shown here is derived from an EMBL/GenBank/DDBJ whole genome shotgun (WGS) entry which is preliminary data.</text>
</comment>
<reference evidence="1" key="1">
    <citation type="journal article" date="2015" name="Nature">
        <title>Complex archaea that bridge the gap between prokaryotes and eukaryotes.</title>
        <authorList>
            <person name="Spang A."/>
            <person name="Saw J.H."/>
            <person name="Jorgensen S.L."/>
            <person name="Zaremba-Niedzwiedzka K."/>
            <person name="Martijn J."/>
            <person name="Lind A.E."/>
            <person name="van Eijk R."/>
            <person name="Schleper C."/>
            <person name="Guy L."/>
            <person name="Ettema T.J."/>
        </authorList>
    </citation>
    <scope>NUCLEOTIDE SEQUENCE</scope>
</reference>
<organism evidence="1">
    <name type="scientific">marine sediment metagenome</name>
    <dbReference type="NCBI Taxonomy" id="412755"/>
    <lineage>
        <taxon>unclassified sequences</taxon>
        <taxon>metagenomes</taxon>
        <taxon>ecological metagenomes</taxon>
    </lineage>
</organism>
<accession>A0A0F9EGR9</accession>
<dbReference type="EMBL" id="LAZR01025017">
    <property type="protein sequence ID" value="KKL73258.1"/>
    <property type="molecule type" value="Genomic_DNA"/>
</dbReference>
<name>A0A0F9EGR9_9ZZZZ</name>
<protein>
    <submittedName>
        <fullName evidence="1">Uncharacterized protein</fullName>
    </submittedName>
</protein>
<dbReference type="AlphaFoldDB" id="A0A0F9EGR9"/>
<evidence type="ECO:0000313" key="1">
    <source>
        <dbReference type="EMBL" id="KKL73258.1"/>
    </source>
</evidence>
<proteinExistence type="predicted"/>
<gene>
    <name evidence="1" type="ORF">LCGC14_2076680</name>
</gene>
<feature type="non-terminal residue" evidence="1">
    <location>
        <position position="335"/>
    </location>
</feature>
<sequence length="335" mass="38078">MPNYLDLVKEKESEFWNLTRRMDTDKGLQYLDKYVMRDKDNLIVPNMINITLPDTAIFFAEIVSRLGDATEQIKVTSESKSLDTASIEEFQKASYSAANDRRRLQGLSSLNVHTDEQVCARGRAGRRILFRMGGGVLIPDITPWDMRFVTYDFDETGLKWAAYKTERTKAMILAEYDIITKGKTAIVLDVWDKDHNEVWIDNKLVLEQFHLPNEKRSFGFTPVAIQVVPLGSMLADEDSLEHSGESLFFLIRDLVPEINRLMTIAQTINMRLVHGAYVYKNIVGVGGEAPEYDDATAIGGMTAIGTGETIDPLMIQDIQRAFTEINRELNTRLQR</sequence>